<organism evidence="1 2">
    <name type="scientific">Chrysodeixis includens</name>
    <name type="common">Soybean looper</name>
    <name type="synonym">Pseudoplusia includens</name>
    <dbReference type="NCBI Taxonomy" id="689277"/>
    <lineage>
        <taxon>Eukaryota</taxon>
        <taxon>Metazoa</taxon>
        <taxon>Ecdysozoa</taxon>
        <taxon>Arthropoda</taxon>
        <taxon>Hexapoda</taxon>
        <taxon>Insecta</taxon>
        <taxon>Pterygota</taxon>
        <taxon>Neoptera</taxon>
        <taxon>Endopterygota</taxon>
        <taxon>Lepidoptera</taxon>
        <taxon>Glossata</taxon>
        <taxon>Ditrysia</taxon>
        <taxon>Noctuoidea</taxon>
        <taxon>Noctuidae</taxon>
        <taxon>Plusiinae</taxon>
        <taxon>Chrysodeixis</taxon>
    </lineage>
</organism>
<evidence type="ECO:0000313" key="1">
    <source>
        <dbReference type="EMBL" id="CAD0201087.1"/>
    </source>
</evidence>
<name>A0A9N8KXH5_CHRIL</name>
<keyword evidence="2" id="KW-1185">Reference proteome</keyword>
<reference evidence="1" key="1">
    <citation type="submission" date="2021-12" db="EMBL/GenBank/DDBJ databases">
        <authorList>
            <person name="King R."/>
        </authorList>
    </citation>
    <scope>NUCLEOTIDE SEQUENCE</scope>
</reference>
<proteinExistence type="predicted"/>
<protein>
    <submittedName>
        <fullName evidence="1">Uncharacterized protein</fullName>
    </submittedName>
</protein>
<accession>A0A9N8KXH5</accession>
<gene>
    <name evidence="1" type="ORF">CINC_LOCUS2765</name>
</gene>
<dbReference type="EMBL" id="LR824017">
    <property type="protein sequence ID" value="CAD0201087.1"/>
    <property type="molecule type" value="Genomic_DNA"/>
</dbReference>
<sequence length="121" mass="13361">MSAPNDNNVIYFENCNFLRCKFVELFERGLAIPPPPESDDGELLQSWKRDAALRHVMCRPASTFATVLLQQLLGSRGRRPAAVTLGSHLRRCSLSQLGPSSEAPDYFVVTALARLDSVIAT</sequence>
<dbReference type="Proteomes" id="UP001154114">
    <property type="component" value="Chromosome 14"/>
</dbReference>
<dbReference type="AlphaFoldDB" id="A0A9N8KXH5"/>
<evidence type="ECO:0000313" key="2">
    <source>
        <dbReference type="Proteomes" id="UP001154114"/>
    </source>
</evidence>